<protein>
    <submittedName>
        <fullName evidence="1">Uncharacterized protein</fullName>
    </submittedName>
</protein>
<reference evidence="1" key="1">
    <citation type="submission" date="2020-08" db="EMBL/GenBank/DDBJ databases">
        <title>Multicomponent nature underlies the extraordinary mechanical properties of spider dragline silk.</title>
        <authorList>
            <person name="Kono N."/>
            <person name="Nakamura H."/>
            <person name="Mori M."/>
            <person name="Yoshida Y."/>
            <person name="Ohtoshi R."/>
            <person name="Malay A.D."/>
            <person name="Moran D.A.P."/>
            <person name="Tomita M."/>
            <person name="Numata K."/>
            <person name="Arakawa K."/>
        </authorList>
    </citation>
    <scope>NUCLEOTIDE SEQUENCE</scope>
</reference>
<gene>
    <name evidence="1" type="ORF">TNIN_291911</name>
</gene>
<name>A0A8X6X310_9ARAC</name>
<evidence type="ECO:0000313" key="1">
    <source>
        <dbReference type="EMBL" id="GFY45104.1"/>
    </source>
</evidence>
<organism evidence="1 2">
    <name type="scientific">Trichonephila inaurata madagascariensis</name>
    <dbReference type="NCBI Taxonomy" id="2747483"/>
    <lineage>
        <taxon>Eukaryota</taxon>
        <taxon>Metazoa</taxon>
        <taxon>Ecdysozoa</taxon>
        <taxon>Arthropoda</taxon>
        <taxon>Chelicerata</taxon>
        <taxon>Arachnida</taxon>
        <taxon>Araneae</taxon>
        <taxon>Araneomorphae</taxon>
        <taxon>Entelegynae</taxon>
        <taxon>Araneoidea</taxon>
        <taxon>Nephilidae</taxon>
        <taxon>Trichonephila</taxon>
        <taxon>Trichonephila inaurata</taxon>
    </lineage>
</organism>
<evidence type="ECO:0000313" key="2">
    <source>
        <dbReference type="Proteomes" id="UP000886998"/>
    </source>
</evidence>
<sequence>MHGAKLCKLNVENIEIPRRYMTFKINEFHQNPTGQDSLFTTACWTALDDVIMSSRDLLGLRCRNKIKMALKADKP</sequence>
<dbReference type="AlphaFoldDB" id="A0A8X6X310"/>
<accession>A0A8X6X310</accession>
<dbReference type="Proteomes" id="UP000886998">
    <property type="component" value="Unassembled WGS sequence"/>
</dbReference>
<keyword evidence="2" id="KW-1185">Reference proteome</keyword>
<dbReference type="EMBL" id="BMAV01004624">
    <property type="protein sequence ID" value="GFY45104.1"/>
    <property type="molecule type" value="Genomic_DNA"/>
</dbReference>
<comment type="caution">
    <text evidence="1">The sequence shown here is derived from an EMBL/GenBank/DDBJ whole genome shotgun (WGS) entry which is preliminary data.</text>
</comment>
<proteinExistence type="predicted"/>